<accession>A0A9D2FYK5</accession>
<keyword evidence="1" id="KW-0732">Signal</keyword>
<name>A0A9D2FYK5_9BACT</name>
<feature type="domain" description="Putative beta-lactamase-inhibitor-like PepSY-like" evidence="2">
    <location>
        <begin position="60"/>
        <end position="141"/>
    </location>
</feature>
<dbReference type="Pfam" id="PF11396">
    <property type="entry name" value="PepSY_like"/>
    <property type="match status" value="1"/>
</dbReference>
<evidence type="ECO:0000256" key="1">
    <source>
        <dbReference type="SAM" id="SignalP"/>
    </source>
</evidence>
<evidence type="ECO:0000313" key="4">
    <source>
        <dbReference type="Proteomes" id="UP000824055"/>
    </source>
</evidence>
<dbReference type="Proteomes" id="UP000824055">
    <property type="component" value="Unassembled WGS sequence"/>
</dbReference>
<proteinExistence type="predicted"/>
<reference evidence="3" key="1">
    <citation type="journal article" date="2021" name="PeerJ">
        <title>Extensive microbial diversity within the chicken gut microbiome revealed by metagenomics and culture.</title>
        <authorList>
            <person name="Gilroy R."/>
            <person name="Ravi A."/>
            <person name="Getino M."/>
            <person name="Pursley I."/>
            <person name="Horton D.L."/>
            <person name="Alikhan N.F."/>
            <person name="Baker D."/>
            <person name="Gharbi K."/>
            <person name="Hall N."/>
            <person name="Watson M."/>
            <person name="Adriaenssens E.M."/>
            <person name="Foster-Nyarko E."/>
            <person name="Jarju S."/>
            <person name="Secka A."/>
            <person name="Antonio M."/>
            <person name="Oren A."/>
            <person name="Chaudhuri R.R."/>
            <person name="La Ragione R."/>
            <person name="Hildebrand F."/>
            <person name="Pallen M.J."/>
        </authorList>
    </citation>
    <scope>NUCLEOTIDE SEQUENCE</scope>
    <source>
        <strain evidence="3">ChiHecec3B27-8219</strain>
    </source>
</reference>
<reference evidence="3" key="2">
    <citation type="submission" date="2021-04" db="EMBL/GenBank/DDBJ databases">
        <authorList>
            <person name="Gilroy R."/>
        </authorList>
    </citation>
    <scope>NUCLEOTIDE SEQUENCE</scope>
    <source>
        <strain evidence="3">ChiHecec3B27-8219</strain>
    </source>
</reference>
<feature type="signal peptide" evidence="1">
    <location>
        <begin position="1"/>
        <end position="21"/>
    </location>
</feature>
<protein>
    <submittedName>
        <fullName evidence="3">PepSY-like domain-containing protein</fullName>
    </submittedName>
</protein>
<comment type="caution">
    <text evidence="3">The sequence shown here is derived from an EMBL/GenBank/DDBJ whole genome shotgun (WGS) entry which is preliminary data.</text>
</comment>
<evidence type="ECO:0000259" key="2">
    <source>
        <dbReference type="Pfam" id="PF11396"/>
    </source>
</evidence>
<dbReference type="SUPFAM" id="SSF160574">
    <property type="entry name" value="BT0923-like"/>
    <property type="match status" value="1"/>
</dbReference>
<organism evidence="3 4">
    <name type="scientific">Candidatus Prevotella avicola</name>
    <dbReference type="NCBI Taxonomy" id="2838738"/>
    <lineage>
        <taxon>Bacteria</taxon>
        <taxon>Pseudomonadati</taxon>
        <taxon>Bacteroidota</taxon>
        <taxon>Bacteroidia</taxon>
        <taxon>Bacteroidales</taxon>
        <taxon>Prevotellaceae</taxon>
        <taxon>Prevotella</taxon>
    </lineage>
</organism>
<dbReference type="InterPro" id="IPR021533">
    <property type="entry name" value="PepSY-like"/>
</dbReference>
<dbReference type="EMBL" id="DXBE01000062">
    <property type="protein sequence ID" value="HIZ69883.1"/>
    <property type="molecule type" value="Genomic_DNA"/>
</dbReference>
<gene>
    <name evidence="3" type="ORF">H9966_08405</name>
</gene>
<evidence type="ECO:0000313" key="3">
    <source>
        <dbReference type="EMBL" id="HIZ69883.1"/>
    </source>
</evidence>
<sequence length="145" mass="16304">MIRVLSVALLAVIAWQAPLIADNDKPITVSQLPAKAQQVINQNFKGKKIAVVVQDGMLTKSYDVMFTNGDKVEFDRNGNWTEVDCRRSAVPVALIPSAIKTYVTQNYPDAKVMEMEKDRSEYEVKLSTGMEITFNKNFQAIDIDF</sequence>
<feature type="chain" id="PRO_5038558780" evidence="1">
    <location>
        <begin position="22"/>
        <end position="145"/>
    </location>
</feature>
<dbReference type="Gene3D" id="3.40.1420.30">
    <property type="match status" value="1"/>
</dbReference>
<dbReference type="AlphaFoldDB" id="A0A9D2FYK5"/>